<feature type="chain" id="PRO_5047462415" evidence="3">
    <location>
        <begin position="28"/>
        <end position="299"/>
    </location>
</feature>
<evidence type="ECO:0000256" key="3">
    <source>
        <dbReference type="SAM" id="SignalP"/>
    </source>
</evidence>
<keyword evidence="1" id="KW-0175">Coiled coil</keyword>
<keyword evidence="2" id="KW-0812">Transmembrane</keyword>
<proteinExistence type="predicted"/>
<feature type="signal peptide" evidence="3">
    <location>
        <begin position="1"/>
        <end position="27"/>
    </location>
</feature>
<sequence>MKILFSKQVLPVLLLIVTLVLSNTAVAAQSDGDKMLSSNGPTLSQEEQKSQLRQLEAAAEKLYTDMQQGNTQRSLTDMEQLIAALEGVSFKGLTSVEGIHALAESIMDARETLAKVEIVPEEWAKVSARLRLAVNSLLHHDKALWLQYYKVMADDLQQMNKARVGGNPAELRAAFQALKEHYELIRPAAVIRRDPSIINQFESWLSYAQRLSNDRTMDEAALKNAIPQGERMLRVLFGRKGEEPVFLPITGYDNPWYWSGLIGAWIVLALCYTGIRKYQATQVVMAVQKKDEKTARFRL</sequence>
<dbReference type="InterPro" id="IPR014231">
    <property type="entry name" value="Spore_YpjB"/>
</dbReference>
<evidence type="ECO:0000313" key="5">
    <source>
        <dbReference type="Proteomes" id="UP001597262"/>
    </source>
</evidence>
<organism evidence="4 5">
    <name type="scientific">Paenibacillus puldeungensis</name>
    <dbReference type="NCBI Taxonomy" id="696536"/>
    <lineage>
        <taxon>Bacteria</taxon>
        <taxon>Bacillati</taxon>
        <taxon>Bacillota</taxon>
        <taxon>Bacilli</taxon>
        <taxon>Bacillales</taxon>
        <taxon>Paenibacillaceae</taxon>
        <taxon>Paenibacillus</taxon>
    </lineage>
</organism>
<evidence type="ECO:0000256" key="1">
    <source>
        <dbReference type="SAM" id="Coils"/>
    </source>
</evidence>
<dbReference type="EMBL" id="JBHTLM010000020">
    <property type="protein sequence ID" value="MFD1178749.1"/>
    <property type="molecule type" value="Genomic_DNA"/>
</dbReference>
<evidence type="ECO:0000313" key="4">
    <source>
        <dbReference type="EMBL" id="MFD1178749.1"/>
    </source>
</evidence>
<gene>
    <name evidence="4" type="ORF">ACFQ3W_20960</name>
</gene>
<evidence type="ECO:0000256" key="2">
    <source>
        <dbReference type="SAM" id="Phobius"/>
    </source>
</evidence>
<protein>
    <submittedName>
        <fullName evidence="4">Sporulation protein YpjB</fullName>
    </submittedName>
</protein>
<reference evidence="5" key="1">
    <citation type="journal article" date="2019" name="Int. J. Syst. Evol. Microbiol.">
        <title>The Global Catalogue of Microorganisms (GCM) 10K type strain sequencing project: providing services to taxonomists for standard genome sequencing and annotation.</title>
        <authorList>
            <consortium name="The Broad Institute Genomics Platform"/>
            <consortium name="The Broad Institute Genome Sequencing Center for Infectious Disease"/>
            <person name="Wu L."/>
            <person name="Ma J."/>
        </authorList>
    </citation>
    <scope>NUCLEOTIDE SEQUENCE [LARGE SCALE GENOMIC DNA]</scope>
    <source>
        <strain evidence="5">CCUG 59189</strain>
    </source>
</reference>
<feature type="coiled-coil region" evidence="1">
    <location>
        <begin position="45"/>
        <end position="72"/>
    </location>
</feature>
<dbReference type="RefSeq" id="WP_379321190.1">
    <property type="nucleotide sequence ID" value="NZ_JBHTLM010000020.1"/>
</dbReference>
<name>A0ABW3S222_9BACL</name>
<comment type="caution">
    <text evidence="4">The sequence shown here is derived from an EMBL/GenBank/DDBJ whole genome shotgun (WGS) entry which is preliminary data.</text>
</comment>
<feature type="transmembrane region" description="Helical" evidence="2">
    <location>
        <begin position="256"/>
        <end position="275"/>
    </location>
</feature>
<dbReference type="Proteomes" id="UP001597262">
    <property type="component" value="Unassembled WGS sequence"/>
</dbReference>
<keyword evidence="5" id="KW-1185">Reference proteome</keyword>
<keyword evidence="2" id="KW-0472">Membrane</keyword>
<dbReference type="Pfam" id="PF09577">
    <property type="entry name" value="Spore_YpjB"/>
    <property type="match status" value="1"/>
</dbReference>
<accession>A0ABW3S222</accession>
<keyword evidence="2" id="KW-1133">Transmembrane helix</keyword>
<keyword evidence="3" id="KW-0732">Signal</keyword>